<dbReference type="EMBL" id="SJPK01000004">
    <property type="protein sequence ID" value="TWT67143.1"/>
    <property type="molecule type" value="Genomic_DNA"/>
</dbReference>
<protein>
    <submittedName>
        <fullName evidence="1">Uncharacterized protein</fullName>
    </submittedName>
</protein>
<organism evidence="1 2">
    <name type="scientific">Allorhodopirellula solitaria</name>
    <dbReference type="NCBI Taxonomy" id="2527987"/>
    <lineage>
        <taxon>Bacteria</taxon>
        <taxon>Pseudomonadati</taxon>
        <taxon>Planctomycetota</taxon>
        <taxon>Planctomycetia</taxon>
        <taxon>Pirellulales</taxon>
        <taxon>Pirellulaceae</taxon>
        <taxon>Allorhodopirellula</taxon>
    </lineage>
</organism>
<dbReference type="Proteomes" id="UP000318053">
    <property type="component" value="Unassembled WGS sequence"/>
</dbReference>
<evidence type="ECO:0000313" key="1">
    <source>
        <dbReference type="EMBL" id="TWT67143.1"/>
    </source>
</evidence>
<name>A0A5C5XXN7_9BACT</name>
<sequence>MPRRFVRLPQLSLLRSQPLASQPTGAERAGRPAPRPRWVVLRGPRAYRVATFFLRHRLSDRCIVLSSMRHNVAVPGLALSPGPVATDNPRPPPVEMTWYAVENPRRDAV</sequence>
<dbReference type="AlphaFoldDB" id="A0A5C5XXN7"/>
<gene>
    <name evidence="1" type="ORF">CA85_19900</name>
</gene>
<evidence type="ECO:0000313" key="2">
    <source>
        <dbReference type="Proteomes" id="UP000318053"/>
    </source>
</evidence>
<accession>A0A5C5XXN7</accession>
<reference evidence="1 2" key="1">
    <citation type="submission" date="2019-02" db="EMBL/GenBank/DDBJ databases">
        <title>Deep-cultivation of Planctomycetes and their phenomic and genomic characterization uncovers novel biology.</title>
        <authorList>
            <person name="Wiegand S."/>
            <person name="Jogler M."/>
            <person name="Boedeker C."/>
            <person name="Pinto D."/>
            <person name="Vollmers J."/>
            <person name="Rivas-Marin E."/>
            <person name="Kohn T."/>
            <person name="Peeters S.H."/>
            <person name="Heuer A."/>
            <person name="Rast P."/>
            <person name="Oberbeckmann S."/>
            <person name="Bunk B."/>
            <person name="Jeske O."/>
            <person name="Meyerdierks A."/>
            <person name="Storesund J.E."/>
            <person name="Kallscheuer N."/>
            <person name="Luecker S."/>
            <person name="Lage O.M."/>
            <person name="Pohl T."/>
            <person name="Merkel B.J."/>
            <person name="Hornburger P."/>
            <person name="Mueller R.-W."/>
            <person name="Bruemmer F."/>
            <person name="Labrenz M."/>
            <person name="Spormann A.M."/>
            <person name="Op Den Camp H."/>
            <person name="Overmann J."/>
            <person name="Amann R."/>
            <person name="Jetten M.S.M."/>
            <person name="Mascher T."/>
            <person name="Medema M.H."/>
            <person name="Devos D.P."/>
            <person name="Kaster A.-K."/>
            <person name="Ovreas L."/>
            <person name="Rohde M."/>
            <person name="Galperin M.Y."/>
            <person name="Jogler C."/>
        </authorList>
    </citation>
    <scope>NUCLEOTIDE SEQUENCE [LARGE SCALE GENOMIC DNA]</scope>
    <source>
        <strain evidence="1 2">CA85</strain>
    </source>
</reference>
<keyword evidence="2" id="KW-1185">Reference proteome</keyword>
<comment type="caution">
    <text evidence="1">The sequence shown here is derived from an EMBL/GenBank/DDBJ whole genome shotgun (WGS) entry which is preliminary data.</text>
</comment>
<proteinExistence type="predicted"/>